<dbReference type="OrthoDB" id="7759664at2759"/>
<evidence type="ECO:0000313" key="19">
    <source>
        <dbReference type="EMBL" id="ORY89354.1"/>
    </source>
</evidence>
<reference evidence="19 20" key="1">
    <citation type="submission" date="2016-07" db="EMBL/GenBank/DDBJ databases">
        <title>Pervasive Adenine N6-methylation of Active Genes in Fungi.</title>
        <authorList>
            <consortium name="DOE Joint Genome Institute"/>
            <person name="Mondo S.J."/>
            <person name="Dannebaum R.O."/>
            <person name="Kuo R.C."/>
            <person name="Labutti K."/>
            <person name="Haridas S."/>
            <person name="Kuo A."/>
            <person name="Salamov A."/>
            <person name="Ahrendt S.R."/>
            <person name="Lipzen A."/>
            <person name="Sullivan W."/>
            <person name="Andreopoulos W.B."/>
            <person name="Clum A."/>
            <person name="Lindquist E."/>
            <person name="Daum C."/>
            <person name="Ramamoorthy G.K."/>
            <person name="Gryganskyi A."/>
            <person name="Culley D."/>
            <person name="Magnuson J.K."/>
            <person name="James T.Y."/>
            <person name="O'Malley M.A."/>
            <person name="Stajich J.E."/>
            <person name="Spatafora J.W."/>
            <person name="Visel A."/>
            <person name="Grigoriev I.V."/>
        </authorList>
    </citation>
    <scope>NUCLEOTIDE SEQUENCE [LARGE SCALE GENOMIC DNA]</scope>
    <source>
        <strain evidence="19 20">62-1032</strain>
    </source>
</reference>
<evidence type="ECO:0000256" key="10">
    <source>
        <dbReference type="ARBA" id="ARBA00022786"/>
    </source>
</evidence>
<dbReference type="GO" id="GO:0008270">
    <property type="term" value="F:zinc ion binding"/>
    <property type="evidence" value="ECO:0007669"/>
    <property type="project" value="UniProtKB-KW"/>
</dbReference>
<keyword evidence="10" id="KW-0833">Ubl conjugation pathway</keyword>
<evidence type="ECO:0000256" key="5">
    <source>
        <dbReference type="ARBA" id="ARBA00012483"/>
    </source>
</evidence>
<feature type="region of interest" description="Disordered" evidence="16">
    <location>
        <begin position="436"/>
        <end position="498"/>
    </location>
</feature>
<evidence type="ECO:0000256" key="8">
    <source>
        <dbReference type="ARBA" id="ARBA00022723"/>
    </source>
</evidence>
<feature type="compositionally biased region" description="Low complexity" evidence="16">
    <location>
        <begin position="672"/>
        <end position="685"/>
    </location>
</feature>
<keyword evidence="8" id="KW-0479">Metal-binding</keyword>
<dbReference type="EC" id="2.3.2.27" evidence="5"/>
<feature type="compositionally biased region" description="Low complexity" evidence="16">
    <location>
        <begin position="719"/>
        <end position="746"/>
    </location>
</feature>
<feature type="transmembrane region" description="Helical" evidence="17">
    <location>
        <begin position="146"/>
        <end position="169"/>
    </location>
</feature>
<evidence type="ECO:0000256" key="2">
    <source>
        <dbReference type="ARBA" id="ARBA00004477"/>
    </source>
</evidence>
<evidence type="ECO:0000256" key="12">
    <source>
        <dbReference type="ARBA" id="ARBA00022833"/>
    </source>
</evidence>
<evidence type="ECO:0000256" key="9">
    <source>
        <dbReference type="ARBA" id="ARBA00022771"/>
    </source>
</evidence>
<dbReference type="InterPro" id="IPR001841">
    <property type="entry name" value="Znf_RING"/>
</dbReference>
<comment type="pathway">
    <text evidence="3">Protein modification; protein ubiquitination.</text>
</comment>
<dbReference type="GO" id="GO:0005789">
    <property type="term" value="C:endoplasmic reticulum membrane"/>
    <property type="evidence" value="ECO:0007669"/>
    <property type="project" value="UniProtKB-SubCell"/>
</dbReference>
<dbReference type="SUPFAM" id="SSF57850">
    <property type="entry name" value="RING/U-box"/>
    <property type="match status" value="1"/>
</dbReference>
<dbReference type="InterPro" id="IPR013083">
    <property type="entry name" value="Znf_RING/FYVE/PHD"/>
</dbReference>
<feature type="transmembrane region" description="Helical" evidence="17">
    <location>
        <begin position="106"/>
        <end position="125"/>
    </location>
</feature>
<keyword evidence="14 17" id="KW-0472">Membrane</keyword>
<keyword evidence="13 17" id="KW-1133">Transmembrane helix</keyword>
<feature type="transmembrane region" description="Helical" evidence="17">
    <location>
        <begin position="50"/>
        <end position="72"/>
    </location>
</feature>
<feature type="region of interest" description="Disordered" evidence="16">
    <location>
        <begin position="762"/>
        <end position="802"/>
    </location>
</feature>
<keyword evidence="7 17" id="KW-0812">Transmembrane</keyword>
<comment type="caution">
    <text evidence="19">The sequence shown here is derived from an EMBL/GenBank/DDBJ whole genome shotgun (WGS) entry which is preliminary data.</text>
</comment>
<organism evidence="19 20">
    <name type="scientific">Leucosporidium creatinivorum</name>
    <dbReference type="NCBI Taxonomy" id="106004"/>
    <lineage>
        <taxon>Eukaryota</taxon>
        <taxon>Fungi</taxon>
        <taxon>Dikarya</taxon>
        <taxon>Basidiomycota</taxon>
        <taxon>Pucciniomycotina</taxon>
        <taxon>Microbotryomycetes</taxon>
        <taxon>Leucosporidiales</taxon>
        <taxon>Leucosporidium</taxon>
    </lineage>
</organism>
<dbReference type="Pfam" id="PF12678">
    <property type="entry name" value="zf-rbx1"/>
    <property type="match status" value="1"/>
</dbReference>
<dbReference type="CDD" id="cd16479">
    <property type="entry name" value="RING-H2_synoviolin"/>
    <property type="match status" value="1"/>
</dbReference>
<feature type="transmembrane region" description="Helical" evidence="17">
    <location>
        <begin position="229"/>
        <end position="250"/>
    </location>
</feature>
<feature type="compositionally biased region" description="Pro residues" evidence="16">
    <location>
        <begin position="318"/>
        <end position="327"/>
    </location>
</feature>
<feature type="compositionally biased region" description="Pro residues" evidence="16">
    <location>
        <begin position="436"/>
        <end position="471"/>
    </location>
</feature>
<evidence type="ECO:0000256" key="1">
    <source>
        <dbReference type="ARBA" id="ARBA00000900"/>
    </source>
</evidence>
<dbReference type="InterPro" id="IPR057992">
    <property type="entry name" value="TPR_SYVN1_N"/>
</dbReference>
<feature type="transmembrane region" description="Helical" evidence="17">
    <location>
        <begin position="12"/>
        <end position="30"/>
    </location>
</feature>
<dbReference type="EMBL" id="MCGR01000006">
    <property type="protein sequence ID" value="ORY89354.1"/>
    <property type="molecule type" value="Genomic_DNA"/>
</dbReference>
<evidence type="ECO:0000256" key="4">
    <source>
        <dbReference type="ARBA" id="ARBA00010089"/>
    </source>
</evidence>
<dbReference type="GO" id="GO:0043161">
    <property type="term" value="P:proteasome-mediated ubiquitin-dependent protein catabolic process"/>
    <property type="evidence" value="ECO:0007669"/>
    <property type="project" value="TreeGrafter"/>
</dbReference>
<feature type="compositionally biased region" description="Low complexity" evidence="16">
    <location>
        <begin position="588"/>
        <end position="634"/>
    </location>
</feature>
<comment type="subcellular location">
    <subcellularLocation>
        <location evidence="2">Endoplasmic reticulum membrane</location>
        <topology evidence="2">Multi-pass membrane protein</topology>
    </subcellularLocation>
</comment>
<feature type="compositionally biased region" description="Low complexity" evidence="16">
    <location>
        <begin position="537"/>
        <end position="569"/>
    </location>
</feature>
<keyword evidence="9 15" id="KW-0863">Zinc-finger</keyword>
<dbReference type="Proteomes" id="UP000193467">
    <property type="component" value="Unassembled WGS sequence"/>
</dbReference>
<evidence type="ECO:0000259" key="18">
    <source>
        <dbReference type="PROSITE" id="PS50089"/>
    </source>
</evidence>
<evidence type="ECO:0000256" key="15">
    <source>
        <dbReference type="PROSITE-ProRule" id="PRU00175"/>
    </source>
</evidence>
<dbReference type="GO" id="GO:0016567">
    <property type="term" value="P:protein ubiquitination"/>
    <property type="evidence" value="ECO:0007669"/>
    <property type="project" value="UniProtKB-UniPathway"/>
</dbReference>
<dbReference type="InterPro" id="IPR050731">
    <property type="entry name" value="HRD1_E3_ubiq-ligases"/>
</dbReference>
<dbReference type="UniPathway" id="UPA00143"/>
<feature type="region of interest" description="Disordered" evidence="16">
    <location>
        <begin position="537"/>
        <end position="573"/>
    </location>
</feature>
<dbReference type="PROSITE" id="PS50089">
    <property type="entry name" value="ZF_RING_2"/>
    <property type="match status" value="1"/>
</dbReference>
<evidence type="ECO:0000256" key="3">
    <source>
        <dbReference type="ARBA" id="ARBA00004906"/>
    </source>
</evidence>
<keyword evidence="20" id="KW-1185">Reference proteome</keyword>
<dbReference type="InterPro" id="IPR024766">
    <property type="entry name" value="Znf_RING_H2"/>
</dbReference>
<gene>
    <name evidence="19" type="ORF">BCR35DRAFT_300503</name>
</gene>
<feature type="domain" description="RING-type" evidence="18">
    <location>
        <begin position="297"/>
        <end position="360"/>
    </location>
</feature>
<evidence type="ECO:0000256" key="16">
    <source>
        <dbReference type="SAM" id="MobiDB-lite"/>
    </source>
</evidence>
<comment type="similarity">
    <text evidence="4">Belongs to the HRD1 family.</text>
</comment>
<evidence type="ECO:0000256" key="11">
    <source>
        <dbReference type="ARBA" id="ARBA00022824"/>
    </source>
</evidence>
<feature type="compositionally biased region" description="Low complexity" evidence="16">
    <location>
        <begin position="762"/>
        <end position="772"/>
    </location>
</feature>
<dbReference type="GO" id="GO:0036503">
    <property type="term" value="P:ERAD pathway"/>
    <property type="evidence" value="ECO:0007669"/>
    <property type="project" value="TreeGrafter"/>
</dbReference>
<dbReference type="GO" id="GO:0061630">
    <property type="term" value="F:ubiquitin protein ligase activity"/>
    <property type="evidence" value="ECO:0007669"/>
    <property type="project" value="UniProtKB-EC"/>
</dbReference>
<feature type="compositionally biased region" description="Polar residues" evidence="16">
    <location>
        <begin position="789"/>
        <end position="802"/>
    </location>
</feature>
<evidence type="ECO:0000256" key="7">
    <source>
        <dbReference type="ARBA" id="ARBA00022692"/>
    </source>
</evidence>
<dbReference type="SMART" id="SM00184">
    <property type="entry name" value="RING"/>
    <property type="match status" value="1"/>
</dbReference>
<dbReference type="AlphaFoldDB" id="A0A1Y2FZ53"/>
<keyword evidence="6" id="KW-0808">Transferase</keyword>
<dbReference type="PANTHER" id="PTHR22763:SF184">
    <property type="entry name" value="E3 UBIQUITIN-PROTEIN LIGASE SYNOVIOLIN"/>
    <property type="match status" value="1"/>
</dbReference>
<evidence type="ECO:0000256" key="14">
    <source>
        <dbReference type="ARBA" id="ARBA00023136"/>
    </source>
</evidence>
<evidence type="ECO:0000256" key="17">
    <source>
        <dbReference type="SAM" id="Phobius"/>
    </source>
</evidence>
<feature type="transmembrane region" description="Helical" evidence="17">
    <location>
        <begin position="175"/>
        <end position="199"/>
    </location>
</feature>
<proteinExistence type="inferred from homology"/>
<protein>
    <recommendedName>
        <fullName evidence="5">RING-type E3 ubiquitin transferase</fullName>
        <ecNumber evidence="5">2.3.2.27</ecNumber>
    </recommendedName>
</protein>
<comment type="catalytic activity">
    <reaction evidence="1">
        <text>S-ubiquitinyl-[E2 ubiquitin-conjugating enzyme]-L-cysteine + [acceptor protein]-L-lysine = [E2 ubiquitin-conjugating enzyme]-L-cysteine + N(6)-ubiquitinyl-[acceptor protein]-L-lysine.</text>
        <dbReference type="EC" id="2.3.2.27"/>
    </reaction>
</comment>
<dbReference type="Pfam" id="PF25563">
    <property type="entry name" value="TPR_SYVN1_N"/>
    <property type="match status" value="1"/>
</dbReference>
<dbReference type="STRING" id="106004.A0A1Y2FZ53"/>
<feature type="compositionally biased region" description="Pro residues" evidence="16">
    <location>
        <begin position="686"/>
        <end position="700"/>
    </location>
</feature>
<keyword evidence="12" id="KW-0862">Zinc</keyword>
<feature type="region of interest" description="Disordered" evidence="16">
    <location>
        <begin position="586"/>
        <end position="750"/>
    </location>
</feature>
<name>A0A1Y2FZ53_9BASI</name>
<dbReference type="InterPro" id="IPR058051">
    <property type="entry name" value="Znf_RING_synoviolin"/>
</dbReference>
<feature type="compositionally biased region" description="Low complexity" evidence="16">
    <location>
        <begin position="472"/>
        <end position="484"/>
    </location>
</feature>
<feature type="region of interest" description="Disordered" evidence="16">
    <location>
        <begin position="310"/>
        <end position="332"/>
    </location>
</feature>
<dbReference type="Gene3D" id="3.30.40.10">
    <property type="entry name" value="Zinc/RING finger domain, C3HC4 (zinc finger)"/>
    <property type="match status" value="1"/>
</dbReference>
<sequence>MELGRLSRLQLYGIVSSTCFVWAVVNAFRVRSNFYSAAVYLSKSNACMMILWNQGIYQTVLFGKLMQAIFFGELRMIEVERLQERGWFAVTETLLALTIFKDEFESSFVLLFVSLLFLKVFHWLASDRVEMMEQSAQVTRLAHARMLGLLSILWVLDACLIVFAVESILLEGPTVMIMFASEYMILLATVWSITMKYIINCIDLRSEVPWEDKSVWGLYVDLAADFFKLVNYITFFALILTFYGLPLNILRDVYITLRSFILKCRDLARYRAATRNMDTLYPDATLAEMDAMADKTCIICREDMEFRGQRPVAEGEEPAPPPPPPVGPNDTPKKLPCGHVFHFHCLRSWLERQQSCPTCRRPVLPSERGAAAPAPAPNVNPLAAAAGGGGGGGRGVPPAAVGDEAIRQAQLNLARNLGREAFGVVFPGIPFPPEAALPAGAAPPPPPAQAGPPPAATPGTPLPPGAQPTPTPSTSAPRRGTSSPRTAPTSAGAGLDNPLARFSLPELRLPPTGEAGLYNAPPSPLIAPGYAGVAYGAYPQASAGPSAGPSAPRVAGQPTPGTVGTVGQARSVPNLEERIQHIRDRLARAQGAAAATAATPGAGSGASRAAGSSVSVSVAPGTPVAMPSSPVASSGKVDEEKEEEEEKPEISAREAALAAAERRAAAANGGRTPTRGSPTPTLSPTSPSPPATSVSPPPIDALPSASSTASPSPSPIEEPIPATATESSSTTPSPVAAQPTAPTQQPRLVPLFSANSPLPLASYPSLLSALPPSFAPSPTPYSLTRPRTLPSQPLIPTSPTSEQLHELSRLTRRGIEERLRVLMGWQERMQSMAEEMKSVLEVLPLDTEAEAAEETEMRNSKGKTPVEGIHAPQGGM</sequence>
<keyword evidence="11" id="KW-0256">Endoplasmic reticulum</keyword>
<feature type="region of interest" description="Disordered" evidence="16">
    <location>
        <begin position="849"/>
        <end position="876"/>
    </location>
</feature>
<accession>A0A1Y2FZ53</accession>
<dbReference type="InParanoid" id="A0A1Y2FZ53"/>
<evidence type="ECO:0000313" key="20">
    <source>
        <dbReference type="Proteomes" id="UP000193467"/>
    </source>
</evidence>
<evidence type="ECO:0000256" key="6">
    <source>
        <dbReference type="ARBA" id="ARBA00022679"/>
    </source>
</evidence>
<dbReference type="PANTHER" id="PTHR22763">
    <property type="entry name" value="RING ZINC FINGER PROTEIN"/>
    <property type="match status" value="1"/>
</dbReference>
<evidence type="ECO:0000256" key="13">
    <source>
        <dbReference type="ARBA" id="ARBA00022989"/>
    </source>
</evidence>